<evidence type="ECO:0000256" key="1">
    <source>
        <dbReference type="PIRSR" id="PIRSR613078-1"/>
    </source>
</evidence>
<dbReference type="AlphaFoldDB" id="A0A455T171"/>
<feature type="active site" description="Proton donor/acceptor" evidence="1">
    <location>
        <position position="82"/>
    </location>
</feature>
<evidence type="ECO:0000313" key="3">
    <source>
        <dbReference type="EMBL" id="BBH94373.1"/>
    </source>
</evidence>
<reference evidence="3" key="1">
    <citation type="submission" date="2018-12" db="EMBL/GenBank/DDBJ databases">
        <title>Novel natural products biosynthetic potential of the class Ktedonobacteria.</title>
        <authorList>
            <person name="Zheng Y."/>
            <person name="Saitou A."/>
            <person name="Wang C.M."/>
            <person name="Toyoda A."/>
            <person name="Minakuchi Y."/>
            <person name="Sekiguchi Y."/>
            <person name="Ueda K."/>
            <person name="Takano H."/>
            <person name="Sakai Y."/>
            <person name="Yokota A."/>
            <person name="Yabe S."/>
        </authorList>
    </citation>
    <scope>NUCLEOTIDE SEQUENCE</scope>
    <source>
        <strain evidence="3">A3-2</strain>
    </source>
</reference>
<dbReference type="EMBL" id="AP019377">
    <property type="protein sequence ID" value="BBH94373.1"/>
    <property type="molecule type" value="Genomic_DNA"/>
</dbReference>
<protein>
    <submittedName>
        <fullName evidence="3">Phosphoglycerate mutase</fullName>
    </submittedName>
</protein>
<sequence length="210" mass="23754">MTHLYLIRHAESLNAVQHRFGDLDLSPRGIRQAERLRDRLAATGEIAADVLIASTLRRAYQTAEIIAPALGLPIIPDDEVQEMREGQAAGLSEEEFVQRFGRPDFEQNPFQPGAPEGESWPEFMLRVGRALQRITREYAGKTIVVVCHGGVIDGSFIYFFGLNSLALPSVRFQTQNTSITHWYYGASFPGERAYWHLLCYNDACHLRDME</sequence>
<feature type="active site" description="Tele-phosphohistidine intermediate" evidence="1">
    <location>
        <position position="9"/>
    </location>
</feature>
<dbReference type="SUPFAM" id="SSF53254">
    <property type="entry name" value="Phosphoglycerate mutase-like"/>
    <property type="match status" value="1"/>
</dbReference>
<evidence type="ECO:0000256" key="2">
    <source>
        <dbReference type="PIRSR" id="PIRSR613078-2"/>
    </source>
</evidence>
<dbReference type="PANTHER" id="PTHR48100:SF59">
    <property type="entry name" value="ADENOSYLCOBALAMIN_ALPHA-RIBAZOLE PHOSPHATASE"/>
    <property type="match status" value="1"/>
</dbReference>
<gene>
    <name evidence="3" type="ORF">KTA_25720</name>
</gene>
<dbReference type="PANTHER" id="PTHR48100">
    <property type="entry name" value="BROAD-SPECIFICITY PHOSPHATASE YOR283W-RELATED"/>
    <property type="match status" value="1"/>
</dbReference>
<organism evidence="3">
    <name type="scientific">Thermogemmatispora argillosa</name>
    <dbReference type="NCBI Taxonomy" id="2045280"/>
    <lineage>
        <taxon>Bacteria</taxon>
        <taxon>Bacillati</taxon>
        <taxon>Chloroflexota</taxon>
        <taxon>Ktedonobacteria</taxon>
        <taxon>Thermogemmatisporales</taxon>
        <taxon>Thermogemmatisporaceae</taxon>
        <taxon>Thermogemmatispora</taxon>
    </lineage>
</organism>
<accession>A0A455T171</accession>
<dbReference type="Pfam" id="PF00300">
    <property type="entry name" value="His_Phos_1"/>
    <property type="match status" value="1"/>
</dbReference>
<dbReference type="SMART" id="SM00855">
    <property type="entry name" value="PGAM"/>
    <property type="match status" value="1"/>
</dbReference>
<name>A0A455T171_9CHLR</name>
<dbReference type="PIRSF" id="PIRSF000709">
    <property type="entry name" value="6PFK_2-Ptase"/>
    <property type="match status" value="1"/>
</dbReference>
<dbReference type="CDD" id="cd07067">
    <property type="entry name" value="HP_PGM_like"/>
    <property type="match status" value="1"/>
</dbReference>
<feature type="binding site" evidence="2">
    <location>
        <position position="58"/>
    </location>
    <ligand>
        <name>substrate</name>
    </ligand>
</feature>
<dbReference type="InterPro" id="IPR029033">
    <property type="entry name" value="His_PPase_superfam"/>
</dbReference>
<dbReference type="InterPro" id="IPR013078">
    <property type="entry name" value="His_Pase_superF_clade-1"/>
</dbReference>
<dbReference type="GO" id="GO:0005737">
    <property type="term" value="C:cytoplasm"/>
    <property type="evidence" value="ECO:0007669"/>
    <property type="project" value="TreeGrafter"/>
</dbReference>
<proteinExistence type="predicted"/>
<dbReference type="GO" id="GO:0016791">
    <property type="term" value="F:phosphatase activity"/>
    <property type="evidence" value="ECO:0007669"/>
    <property type="project" value="TreeGrafter"/>
</dbReference>
<dbReference type="Gene3D" id="3.40.50.1240">
    <property type="entry name" value="Phosphoglycerate mutase-like"/>
    <property type="match status" value="1"/>
</dbReference>
<dbReference type="InterPro" id="IPR050275">
    <property type="entry name" value="PGM_Phosphatase"/>
</dbReference>